<proteinExistence type="predicted"/>
<feature type="compositionally biased region" description="Basic and acidic residues" evidence="1">
    <location>
        <begin position="353"/>
        <end position="377"/>
    </location>
</feature>
<organism evidence="2 3">
    <name type="scientific">Dovyalis caffra</name>
    <dbReference type="NCBI Taxonomy" id="77055"/>
    <lineage>
        <taxon>Eukaryota</taxon>
        <taxon>Viridiplantae</taxon>
        <taxon>Streptophyta</taxon>
        <taxon>Embryophyta</taxon>
        <taxon>Tracheophyta</taxon>
        <taxon>Spermatophyta</taxon>
        <taxon>Magnoliopsida</taxon>
        <taxon>eudicotyledons</taxon>
        <taxon>Gunneridae</taxon>
        <taxon>Pentapetalae</taxon>
        <taxon>rosids</taxon>
        <taxon>fabids</taxon>
        <taxon>Malpighiales</taxon>
        <taxon>Salicaceae</taxon>
        <taxon>Flacourtieae</taxon>
        <taxon>Dovyalis</taxon>
    </lineage>
</organism>
<gene>
    <name evidence="2" type="ORF">DCAF_LOCUS15978</name>
</gene>
<evidence type="ECO:0000313" key="2">
    <source>
        <dbReference type="EMBL" id="CAK7340889.1"/>
    </source>
</evidence>
<dbReference type="AlphaFoldDB" id="A0AAV1RW48"/>
<feature type="region of interest" description="Disordered" evidence="1">
    <location>
        <begin position="167"/>
        <end position="187"/>
    </location>
</feature>
<name>A0AAV1RW48_9ROSI</name>
<keyword evidence="3" id="KW-1185">Reference proteome</keyword>
<accession>A0AAV1RW48</accession>
<dbReference type="EMBL" id="CAWUPB010001160">
    <property type="protein sequence ID" value="CAK7340889.1"/>
    <property type="molecule type" value="Genomic_DNA"/>
</dbReference>
<protein>
    <submittedName>
        <fullName evidence="2">Uncharacterized protein</fullName>
    </submittedName>
</protein>
<evidence type="ECO:0000313" key="3">
    <source>
        <dbReference type="Proteomes" id="UP001314170"/>
    </source>
</evidence>
<feature type="region of interest" description="Disordered" evidence="1">
    <location>
        <begin position="346"/>
        <end position="377"/>
    </location>
</feature>
<reference evidence="2 3" key="1">
    <citation type="submission" date="2024-01" db="EMBL/GenBank/DDBJ databases">
        <authorList>
            <person name="Waweru B."/>
        </authorList>
    </citation>
    <scope>NUCLEOTIDE SEQUENCE [LARGE SCALE GENOMIC DNA]</scope>
</reference>
<evidence type="ECO:0000256" key="1">
    <source>
        <dbReference type="SAM" id="MobiDB-lite"/>
    </source>
</evidence>
<comment type="caution">
    <text evidence="2">The sequence shown here is derived from an EMBL/GenBank/DDBJ whole genome shotgun (WGS) entry which is preliminary data.</text>
</comment>
<sequence length="377" mass="42707">MPSSKTLVGKLPLPNCVDAIAESMMREQQFQCREIFGILHKLEQMKKTISSEMETRAGFQGSCKKWRSQSRICRTEEVTTKSRVMAGYGDGDRGYSTYNTPSSDDNWSETSYAPDHVCRPVLIDADGRKRPIISYGANQNPEHYFTKTETIFQQHVSPLESEYKHVSHSTEDPYGAENKFRRPLTSVNGRPPIVEEFITKVQADASRAKADPWDASHRRQSPKFKGYDGYTDGYDEHNGFHNQRFRKSNGRAHRNDNYDDYYRRQGSNMEPNMNTGGGWGRPSHSTWAAPPNASLSGATNDIGAAAALLKEVAKPSVTTSPQYRYREPAYKDAIDSKEAARRYGNFNFSSRPYARDDSFTPTIDSREAARKYRGSEV</sequence>
<dbReference type="Proteomes" id="UP001314170">
    <property type="component" value="Unassembled WGS sequence"/>
</dbReference>